<dbReference type="GO" id="GO:0032040">
    <property type="term" value="C:small-subunit processome"/>
    <property type="evidence" value="ECO:0007669"/>
    <property type="project" value="TreeGrafter"/>
</dbReference>
<dbReference type="EMBL" id="KN831769">
    <property type="protein sequence ID" value="KIM48170.1"/>
    <property type="molecule type" value="Genomic_DNA"/>
</dbReference>
<feature type="compositionally biased region" description="Polar residues" evidence="8">
    <location>
        <begin position="643"/>
        <end position="654"/>
    </location>
</feature>
<dbReference type="Pfam" id="PF04006">
    <property type="entry name" value="Mpp10"/>
    <property type="match status" value="1"/>
</dbReference>
<keyword evidence="10" id="KW-1185">Reference proteome</keyword>
<evidence type="ECO:0000313" key="10">
    <source>
        <dbReference type="Proteomes" id="UP000053424"/>
    </source>
</evidence>
<feature type="compositionally biased region" description="Acidic residues" evidence="8">
    <location>
        <begin position="201"/>
        <end position="210"/>
    </location>
</feature>
<dbReference type="STRING" id="686832.A0A0C3CHI1"/>
<keyword evidence="4 7" id="KW-0539">Nucleus</keyword>
<dbReference type="AlphaFoldDB" id="A0A0C3CHI1"/>
<dbReference type="OrthoDB" id="445326at2759"/>
<feature type="compositionally biased region" description="Acidic residues" evidence="8">
    <location>
        <begin position="178"/>
        <end position="194"/>
    </location>
</feature>
<dbReference type="PANTHER" id="PTHR17039">
    <property type="entry name" value="U3 SMALL NUCLEOLAR RIBONUCLEOPROTEIN PROTEIN MPP10"/>
    <property type="match status" value="1"/>
</dbReference>
<keyword evidence="3 7" id="KW-0698">rRNA processing</keyword>
<comment type="similarity">
    <text evidence="6 7">Belongs to the MPP10 family.</text>
</comment>
<feature type="region of interest" description="Disordered" evidence="8">
    <location>
        <begin position="175"/>
        <end position="440"/>
    </location>
</feature>
<dbReference type="GO" id="GO:0006364">
    <property type="term" value="P:rRNA processing"/>
    <property type="evidence" value="ECO:0007669"/>
    <property type="project" value="UniProtKB-KW"/>
</dbReference>
<reference evidence="9 10" key="1">
    <citation type="submission" date="2014-04" db="EMBL/GenBank/DDBJ databases">
        <authorList>
            <consortium name="DOE Joint Genome Institute"/>
            <person name="Kuo A."/>
            <person name="Gay G."/>
            <person name="Dore J."/>
            <person name="Kohler A."/>
            <person name="Nagy L.G."/>
            <person name="Floudas D."/>
            <person name="Copeland A."/>
            <person name="Barry K.W."/>
            <person name="Cichocki N."/>
            <person name="Veneault-Fourrey C."/>
            <person name="LaButti K."/>
            <person name="Lindquist E.A."/>
            <person name="Lipzen A."/>
            <person name="Lundell T."/>
            <person name="Morin E."/>
            <person name="Murat C."/>
            <person name="Sun H."/>
            <person name="Tunlid A."/>
            <person name="Henrissat B."/>
            <person name="Grigoriev I.V."/>
            <person name="Hibbett D.S."/>
            <person name="Martin F."/>
            <person name="Nordberg H.P."/>
            <person name="Cantor M.N."/>
            <person name="Hua S.X."/>
        </authorList>
    </citation>
    <scope>NUCLEOTIDE SEQUENCE [LARGE SCALE GENOMIC DNA]</scope>
    <source>
        <strain evidence="10">h7</strain>
    </source>
</reference>
<feature type="compositionally biased region" description="Low complexity" evidence="8">
    <location>
        <begin position="320"/>
        <end position="330"/>
    </location>
</feature>
<dbReference type="Proteomes" id="UP000053424">
    <property type="component" value="Unassembled WGS sequence"/>
</dbReference>
<evidence type="ECO:0000256" key="8">
    <source>
        <dbReference type="SAM" id="MobiDB-lite"/>
    </source>
</evidence>
<feature type="compositionally biased region" description="Basic and acidic residues" evidence="8">
    <location>
        <begin position="673"/>
        <end position="684"/>
    </location>
</feature>
<reference evidence="10" key="2">
    <citation type="submission" date="2015-01" db="EMBL/GenBank/DDBJ databases">
        <title>Evolutionary Origins and Diversification of the Mycorrhizal Mutualists.</title>
        <authorList>
            <consortium name="DOE Joint Genome Institute"/>
            <consortium name="Mycorrhizal Genomics Consortium"/>
            <person name="Kohler A."/>
            <person name="Kuo A."/>
            <person name="Nagy L.G."/>
            <person name="Floudas D."/>
            <person name="Copeland A."/>
            <person name="Barry K.W."/>
            <person name="Cichocki N."/>
            <person name="Veneault-Fourrey C."/>
            <person name="LaButti K."/>
            <person name="Lindquist E.A."/>
            <person name="Lipzen A."/>
            <person name="Lundell T."/>
            <person name="Morin E."/>
            <person name="Murat C."/>
            <person name="Riley R."/>
            <person name="Ohm R."/>
            <person name="Sun H."/>
            <person name="Tunlid A."/>
            <person name="Henrissat B."/>
            <person name="Grigoriev I.V."/>
            <person name="Hibbett D.S."/>
            <person name="Martin F."/>
        </authorList>
    </citation>
    <scope>NUCLEOTIDE SEQUENCE [LARGE SCALE GENOMIC DNA]</scope>
    <source>
        <strain evidence="10">h7</strain>
    </source>
</reference>
<evidence type="ECO:0000256" key="3">
    <source>
        <dbReference type="ARBA" id="ARBA00022552"/>
    </source>
</evidence>
<evidence type="ECO:0000256" key="4">
    <source>
        <dbReference type="ARBA" id="ARBA00023242"/>
    </source>
</evidence>
<keyword evidence="5 7" id="KW-0687">Ribonucleoprotein</keyword>
<dbReference type="PANTHER" id="PTHR17039:SF0">
    <property type="entry name" value="U3 SMALL NUCLEOLAR RIBONUCLEOPROTEIN PROTEIN MPP10"/>
    <property type="match status" value="1"/>
</dbReference>
<feature type="region of interest" description="Disordered" evidence="8">
    <location>
        <begin position="642"/>
        <end position="695"/>
    </location>
</feature>
<feature type="compositionally biased region" description="Acidic residues" evidence="8">
    <location>
        <begin position="279"/>
        <end position="288"/>
    </location>
</feature>
<evidence type="ECO:0000313" key="9">
    <source>
        <dbReference type="EMBL" id="KIM48170.1"/>
    </source>
</evidence>
<comment type="function">
    <text evidence="7">Involved in nucleolar processing of pre-18S ribosomal RNA.</text>
</comment>
<evidence type="ECO:0000256" key="7">
    <source>
        <dbReference type="PIRNR" id="PIRNR017300"/>
    </source>
</evidence>
<dbReference type="GO" id="GO:0034457">
    <property type="term" value="C:Mpp10 complex"/>
    <property type="evidence" value="ECO:0007669"/>
    <property type="project" value="UniProtKB-UniRule"/>
</dbReference>
<evidence type="ECO:0000256" key="1">
    <source>
        <dbReference type="ARBA" id="ARBA00004604"/>
    </source>
</evidence>
<protein>
    <recommendedName>
        <fullName evidence="7">U3 small nucleolar ribonucleoprotein protein MPP10</fullName>
    </recommendedName>
</protein>
<dbReference type="PIRSF" id="PIRSF017300">
    <property type="entry name" value="snoRNP_Mpp10"/>
    <property type="match status" value="1"/>
</dbReference>
<evidence type="ECO:0000256" key="2">
    <source>
        <dbReference type="ARBA" id="ARBA00022517"/>
    </source>
</evidence>
<evidence type="ECO:0000256" key="5">
    <source>
        <dbReference type="ARBA" id="ARBA00023274"/>
    </source>
</evidence>
<organism evidence="9 10">
    <name type="scientific">Hebeloma cylindrosporum</name>
    <dbReference type="NCBI Taxonomy" id="76867"/>
    <lineage>
        <taxon>Eukaryota</taxon>
        <taxon>Fungi</taxon>
        <taxon>Dikarya</taxon>
        <taxon>Basidiomycota</taxon>
        <taxon>Agaricomycotina</taxon>
        <taxon>Agaricomycetes</taxon>
        <taxon>Agaricomycetidae</taxon>
        <taxon>Agaricales</taxon>
        <taxon>Agaricineae</taxon>
        <taxon>Hymenogastraceae</taxon>
        <taxon>Hebeloma</taxon>
    </lineage>
</organism>
<evidence type="ECO:0000256" key="6">
    <source>
        <dbReference type="ARBA" id="ARBA00029455"/>
    </source>
</evidence>
<accession>A0A0C3CHI1</accession>
<name>A0A0C3CHI1_HEBCY</name>
<feature type="compositionally biased region" description="Acidic residues" evidence="8">
    <location>
        <begin position="365"/>
        <end position="413"/>
    </location>
</feature>
<sequence length="728" mass="81023">MPDIILPDELLKLSNLLDDSLETLSSGNDEICKAALSATKHIFDLSIQSEATSRSHITELISGLAPSAAPQTRSKAKSAGQQLVPNGDQMQMFDFTPLKSLFVDGMDEEQIWAQLDLRTKTICRMLDFVLEGESESQDEVSEEGSDDSDDALRKALEALEGDDDVDMDEFLEKYGLAESDDSDASMEDGDEDGDMGSQSELSEDGIDGEEGISPLRDSSSDEESGSERLAKPALKPTHKRKRNTATSELDDDFFNLAEFNADTERAESKSASRGRLAGDDDSEDDENAIDFFASVDPAANFDEDDLENEGELFYRDFFEPPSRSSSTTSPKKTKAVNSSQVRFHEEVRVKKIKPTGKNRPLRDDSIEEGDDDDDEEEDEDEDEHGPTFDDQDSEDDDDDDSELHEDEDDEDVESNIATIQRLKNDLFAEEEEEANDMTTHERRMAALREQITELEAENVAPKEWVLMGEAGTRQRPQNSLLEEDLEFDRVMKAVPVTTEESVKSLEEVIKSRILEGRFDDVVRIRPLEDKPFLPSKFLELQDTKSKDSLAQIYENEYLGTQSGDGPTDDRDGKLQKEHEEINLLWDKICGKLDALSNAHFVPGQPKATISTITNTATAALESALPTTKSTSTMLAPEEVFSAPPSSLQARSELTPSEKRALRTKERKLKKRQRDTLEKSVDKFAKSRGISGAKKEKQAALESIVKHGKGVTVVGKPVMTSKDKRKKSS</sequence>
<feature type="compositionally biased region" description="Acidic residues" evidence="8">
    <location>
        <begin position="301"/>
        <end position="310"/>
    </location>
</feature>
<proteinExistence type="inferred from homology"/>
<gene>
    <name evidence="9" type="ORF">M413DRAFT_439891</name>
</gene>
<dbReference type="GO" id="GO:0005732">
    <property type="term" value="C:sno(s)RNA-containing ribonucleoprotein complex"/>
    <property type="evidence" value="ECO:0007669"/>
    <property type="project" value="UniProtKB-UniRule"/>
</dbReference>
<comment type="subcellular location">
    <subcellularLocation>
        <location evidence="1 7">Nucleus</location>
        <location evidence="1 7">Nucleolus</location>
    </subcellularLocation>
</comment>
<dbReference type="InterPro" id="IPR012173">
    <property type="entry name" value="Mpp10"/>
</dbReference>
<keyword evidence="2 7" id="KW-0690">Ribosome biogenesis</keyword>
<dbReference type="HOGENOM" id="CLU_011271_2_0_1"/>